<sequence>MIEHKGLPVRAFESQDMWEKWLAEHAGVSRGLWVKFAKKTSGVPSVGKSEAIETALAFGWIDGQLDRFGDQFWLVRFTPRGPKSKWSQINVATVTRLLASGRMTASGLAEVEKAKADGRWDAAYAPQSKAEIPEDMQAALDAEPAAKAFFATLTGANRYAVLYRIHDAKTEKTRRARIEKFVAMLARGQTIHPAKASK</sequence>
<dbReference type="RefSeq" id="WP_150942778.1">
    <property type="nucleotide sequence ID" value="NZ_VCMV01000007.1"/>
</dbReference>
<dbReference type="Pfam" id="PF13376">
    <property type="entry name" value="OmdA"/>
    <property type="match status" value="1"/>
</dbReference>
<reference evidence="1 2" key="1">
    <citation type="journal article" date="2019" name="Microorganisms">
        <title>Genome Insights into the Novel Species Microvirga brassicacearum, a Rapeseed Endophyte with Biotechnological Potential.</title>
        <authorList>
            <person name="Jimenez-Gomez A."/>
            <person name="Saati-Santamaria Z."/>
            <person name="Igual J.M."/>
            <person name="Rivas R."/>
            <person name="Mateos P.F."/>
            <person name="Garcia-Fraile P."/>
        </authorList>
    </citation>
    <scope>NUCLEOTIDE SEQUENCE [LARGE SCALE GENOMIC DNA]</scope>
    <source>
        <strain evidence="1 2">CDVBN77</strain>
    </source>
</reference>
<protein>
    <recommendedName>
        <fullName evidence="3">Bacteriocin-protection protein</fullName>
    </recommendedName>
</protein>
<name>A0A5N3PEU1_9HYPH</name>
<keyword evidence="2" id="KW-1185">Reference proteome</keyword>
<gene>
    <name evidence="1" type="ORF">FEZ63_06290</name>
</gene>
<organism evidence="1 2">
    <name type="scientific">Microvirga brassicacearum</name>
    <dbReference type="NCBI Taxonomy" id="2580413"/>
    <lineage>
        <taxon>Bacteria</taxon>
        <taxon>Pseudomonadati</taxon>
        <taxon>Pseudomonadota</taxon>
        <taxon>Alphaproteobacteria</taxon>
        <taxon>Hyphomicrobiales</taxon>
        <taxon>Methylobacteriaceae</taxon>
        <taxon>Microvirga</taxon>
    </lineage>
</organism>
<comment type="caution">
    <text evidence="1">The sequence shown here is derived from an EMBL/GenBank/DDBJ whole genome shotgun (WGS) entry which is preliminary data.</text>
</comment>
<dbReference type="EMBL" id="VCMV01000007">
    <property type="protein sequence ID" value="KAB0268220.1"/>
    <property type="molecule type" value="Genomic_DNA"/>
</dbReference>
<accession>A0A5N3PEU1</accession>
<dbReference type="Proteomes" id="UP000325684">
    <property type="component" value="Unassembled WGS sequence"/>
</dbReference>
<dbReference type="OrthoDB" id="9796999at2"/>
<evidence type="ECO:0000313" key="2">
    <source>
        <dbReference type="Proteomes" id="UP000325684"/>
    </source>
</evidence>
<evidence type="ECO:0000313" key="1">
    <source>
        <dbReference type="EMBL" id="KAB0268220.1"/>
    </source>
</evidence>
<dbReference type="AlphaFoldDB" id="A0A5N3PEU1"/>
<proteinExistence type="predicted"/>
<evidence type="ECO:0008006" key="3">
    <source>
        <dbReference type="Google" id="ProtNLM"/>
    </source>
</evidence>